<comment type="caution">
    <text evidence="1">The sequence shown here is derived from an EMBL/GenBank/DDBJ whole genome shotgun (WGS) entry which is preliminary data.</text>
</comment>
<evidence type="ECO:0000313" key="2">
    <source>
        <dbReference type="Proteomes" id="UP000523105"/>
    </source>
</evidence>
<proteinExistence type="predicted"/>
<accession>A0A7K4MQX6</accession>
<gene>
    <name evidence="1" type="ORF">HX837_07295</name>
</gene>
<sequence>MANWNSSELQTPEPIKKIGENAQNVINNLDILLKLVKQGADVAKLFLLLSNPAGAIIKLAANEIIKLCNDFKEIGVFYLFINPNDEGYGGQTSREFGIAIKQDKNGLYQFKESTYQIESFPSVTTVVGKPYQKTLDIADLASNYKDKKGRNQNDPNFDPPTPIFDNPPIWELGGYDPATWTGHAPVTSIPLANGIFPPEMKPSKVLQIMSESFDDEGDVSTFEVIISQRDDALANPVYTASGAKVDKNTFNPKRLQTEPLFLQSLKYIHHSEGPKVRQLIERRPITNRVQSGKPNFSGSSNIQGVEVIAIVALVGVESYQKFVDAFKALNGLFGGMPSLTEFYDDIAAIYEKATTPPAEPMTIMNDTEWGTFEASTDAKIFIIGEKSNAKAKITKIVKTEPYQAKKIKTKIVKQDDGATAVFTTLVDDNEAGNLIKMEILVELYGTETFFPGETIFEGVKTPVVPASHHGPELPGKIIIKAAEGSAINPNIPYKDVKKEDVASYGKVLGINTSAPDSIHPDWTSIKIKDVIPLYGDFFDEIIQFAEGLKGYAAAADEFILRIIKLIDDTIAEFEEIVNKIKAFLQLFVDGLPAAGIYWLTIKTYGGNKAIQDALTGSDDPPPETLNFCAGFIMVSVSGVGGLSATKGFETLFKGMGLEFQEVAMIPETTELDSAVLALQDEYKAAKAAQIELATDVFDVLGLNPPVLFRDATTIKFTGWNGVEPIVGDYVLGTKSGAFGQILSFSATGGILVLDHIKIGPTVAGTTVDEERIVRQLDVISDTYIEFPYDGSKP</sequence>
<reference evidence="1 2" key="1">
    <citation type="journal article" date="2019" name="Environ. Microbiol.">
        <title>Genomics insights into ecotype formation of ammonia-oxidizing archaea in the deep ocean.</title>
        <authorList>
            <person name="Wang Y."/>
            <person name="Huang J.M."/>
            <person name="Cui G.J."/>
            <person name="Nunoura T."/>
            <person name="Takaki Y."/>
            <person name="Li W.L."/>
            <person name="Li J."/>
            <person name="Gao Z.M."/>
            <person name="Takai K."/>
            <person name="Zhang A.Q."/>
            <person name="Stepanauskas R."/>
        </authorList>
    </citation>
    <scope>NUCLEOTIDE SEQUENCE [LARGE SCALE GENOMIC DNA]</scope>
    <source>
        <strain evidence="1 2">L15b</strain>
    </source>
</reference>
<name>A0A7K4MQX6_9ARCH</name>
<dbReference type="AlphaFoldDB" id="A0A7K4MQX6"/>
<evidence type="ECO:0000313" key="1">
    <source>
        <dbReference type="EMBL" id="NWJ43985.1"/>
    </source>
</evidence>
<dbReference type="Proteomes" id="UP000523105">
    <property type="component" value="Unassembled WGS sequence"/>
</dbReference>
<feature type="non-terminal residue" evidence="1">
    <location>
        <position position="793"/>
    </location>
</feature>
<dbReference type="EMBL" id="JACASV010000085">
    <property type="protein sequence ID" value="NWJ43985.1"/>
    <property type="molecule type" value="Genomic_DNA"/>
</dbReference>
<organism evidence="1 2">
    <name type="scientific">Marine Group I thaumarchaeote</name>
    <dbReference type="NCBI Taxonomy" id="2511932"/>
    <lineage>
        <taxon>Archaea</taxon>
        <taxon>Nitrososphaerota</taxon>
        <taxon>Marine Group I</taxon>
    </lineage>
</organism>
<protein>
    <submittedName>
        <fullName evidence="1">Uncharacterized protein</fullName>
    </submittedName>
</protein>